<dbReference type="OrthoDB" id="425264at2"/>
<dbReference type="EMBL" id="RJVA01000009">
    <property type="protein sequence ID" value="ROR02947.1"/>
    <property type="molecule type" value="Genomic_DNA"/>
</dbReference>
<dbReference type="GO" id="GO:0051920">
    <property type="term" value="F:peroxiredoxin activity"/>
    <property type="evidence" value="ECO:0007669"/>
    <property type="project" value="InterPro"/>
</dbReference>
<dbReference type="InterPro" id="IPR003779">
    <property type="entry name" value="CMD-like"/>
</dbReference>
<dbReference type="RefSeq" id="WP_123288750.1">
    <property type="nucleotide sequence ID" value="NZ_RJVA01000009.1"/>
</dbReference>
<keyword evidence="2" id="KW-0575">Peroxidase</keyword>
<dbReference type="InterPro" id="IPR029032">
    <property type="entry name" value="AhpD-like"/>
</dbReference>
<evidence type="ECO:0000259" key="1">
    <source>
        <dbReference type="Pfam" id="PF02627"/>
    </source>
</evidence>
<dbReference type="Proteomes" id="UP000276223">
    <property type="component" value="Unassembled WGS sequence"/>
</dbReference>
<dbReference type="PANTHER" id="PTHR33930">
    <property type="entry name" value="ALKYL HYDROPEROXIDE REDUCTASE AHPD"/>
    <property type="match status" value="1"/>
</dbReference>
<evidence type="ECO:0000313" key="3">
    <source>
        <dbReference type="Proteomes" id="UP000276223"/>
    </source>
</evidence>
<evidence type="ECO:0000313" key="2">
    <source>
        <dbReference type="EMBL" id="ROR02947.1"/>
    </source>
</evidence>
<organism evidence="2 3">
    <name type="scientific">Desulfosoma caldarium</name>
    <dbReference type="NCBI Taxonomy" id="610254"/>
    <lineage>
        <taxon>Bacteria</taxon>
        <taxon>Pseudomonadati</taxon>
        <taxon>Thermodesulfobacteriota</taxon>
        <taxon>Syntrophobacteria</taxon>
        <taxon>Syntrophobacterales</taxon>
        <taxon>Syntrophobacteraceae</taxon>
        <taxon>Desulfosoma</taxon>
    </lineage>
</organism>
<reference evidence="2 3" key="1">
    <citation type="submission" date="2018-11" db="EMBL/GenBank/DDBJ databases">
        <title>Genomic Encyclopedia of Type Strains, Phase IV (KMG-IV): sequencing the most valuable type-strain genomes for metagenomic binning, comparative biology and taxonomic classification.</title>
        <authorList>
            <person name="Goeker M."/>
        </authorList>
    </citation>
    <scope>NUCLEOTIDE SEQUENCE [LARGE SCALE GENOMIC DNA]</scope>
    <source>
        <strain evidence="2 3">DSM 22027</strain>
    </source>
</reference>
<dbReference type="SUPFAM" id="SSF69118">
    <property type="entry name" value="AhpD-like"/>
    <property type="match status" value="1"/>
</dbReference>
<accession>A0A3N1VSY4</accession>
<dbReference type="PANTHER" id="PTHR33930:SF2">
    <property type="entry name" value="BLR3452 PROTEIN"/>
    <property type="match status" value="1"/>
</dbReference>
<protein>
    <submittedName>
        <fullName evidence="2">AhpD family alkylhydroperoxidase</fullName>
    </submittedName>
</protein>
<name>A0A3N1VSY4_9BACT</name>
<dbReference type="Gene3D" id="1.20.1290.10">
    <property type="entry name" value="AhpD-like"/>
    <property type="match status" value="1"/>
</dbReference>
<proteinExistence type="predicted"/>
<keyword evidence="3" id="KW-1185">Reference proteome</keyword>
<dbReference type="AlphaFoldDB" id="A0A3N1VSY4"/>
<comment type="caution">
    <text evidence="2">The sequence shown here is derived from an EMBL/GenBank/DDBJ whole genome shotgun (WGS) entry which is preliminary data.</text>
</comment>
<gene>
    <name evidence="2" type="ORF">EDC27_0199</name>
</gene>
<sequence length="107" mass="11434">MAEEQLPRWYAVVREKHPGVMAALDALGVAVRREGPLDHKTAHLVQLAAAAAIRSEGAVHSHTRRALRAGASPEEIVHALLLLVSTIGFPSVSAALSWAQDELEKAS</sequence>
<keyword evidence="2" id="KW-0560">Oxidoreductase</keyword>
<dbReference type="Pfam" id="PF02627">
    <property type="entry name" value="CMD"/>
    <property type="match status" value="1"/>
</dbReference>
<feature type="domain" description="Carboxymuconolactone decarboxylase-like" evidence="1">
    <location>
        <begin position="18"/>
        <end position="101"/>
    </location>
</feature>